<dbReference type="NCBIfam" id="TIGR00043">
    <property type="entry name" value="rRNA maturation RNase YbeY"/>
    <property type="match status" value="1"/>
</dbReference>
<dbReference type="RefSeq" id="WP_013173281.1">
    <property type="nucleotide sequence ID" value="NC_014219.1"/>
</dbReference>
<dbReference type="OrthoDB" id="9807740at2"/>
<dbReference type="STRING" id="439292.Bsel_2356"/>
<evidence type="ECO:0000256" key="9">
    <source>
        <dbReference type="HAMAP-Rule" id="MF_00009"/>
    </source>
</evidence>
<evidence type="ECO:0000256" key="7">
    <source>
        <dbReference type="ARBA" id="ARBA00022801"/>
    </source>
</evidence>
<sequence length="156" mass="17876">MTVTDYEIDILDETEKLHDDALQLIRDVLFSAMKAEDIPMGTEVSVSIVTDGRIQELNRDYREKDRPTDVLSFALHDGEEQIIAPTIPDMLGDIIISLPAVYRQSDEYGHSFERELAFLTVHGFLHLCGYDHENEADEQKMFARQEELLTAYGIQK</sequence>
<evidence type="ECO:0000256" key="4">
    <source>
        <dbReference type="ARBA" id="ARBA00022722"/>
    </source>
</evidence>
<keyword evidence="5 9" id="KW-0479">Metal-binding</keyword>
<dbReference type="EC" id="3.1.-.-" evidence="9"/>
<dbReference type="Pfam" id="PF02130">
    <property type="entry name" value="YbeY"/>
    <property type="match status" value="1"/>
</dbReference>
<dbReference type="GO" id="GO:0004521">
    <property type="term" value="F:RNA endonuclease activity"/>
    <property type="evidence" value="ECO:0007669"/>
    <property type="project" value="UniProtKB-UniRule"/>
</dbReference>
<reference evidence="10" key="1">
    <citation type="submission" date="2009-10" db="EMBL/GenBank/DDBJ databases">
        <title>Complete sequence of Bacillus selenitireducens MLS10.</title>
        <authorList>
            <consortium name="US DOE Joint Genome Institute"/>
            <person name="Lucas S."/>
            <person name="Copeland A."/>
            <person name="Lapidus A."/>
            <person name="Glavina del Rio T."/>
            <person name="Dalin E."/>
            <person name="Tice H."/>
            <person name="Bruce D."/>
            <person name="Goodwin L."/>
            <person name="Pitluck S."/>
            <person name="Sims D."/>
            <person name="Brettin T."/>
            <person name="Detter J.C."/>
            <person name="Han C."/>
            <person name="Larimer F."/>
            <person name="Land M."/>
            <person name="Hauser L."/>
            <person name="Kyrpides N."/>
            <person name="Ovchinnikova G."/>
            <person name="Stolz J."/>
        </authorList>
    </citation>
    <scope>NUCLEOTIDE SEQUENCE [LARGE SCALE GENOMIC DNA]</scope>
    <source>
        <strain evidence="10">MLS10</strain>
    </source>
</reference>
<dbReference type="InterPro" id="IPR023091">
    <property type="entry name" value="MetalPrtase_cat_dom_sf_prd"/>
</dbReference>
<dbReference type="SUPFAM" id="SSF55486">
    <property type="entry name" value="Metalloproteases ('zincins'), catalytic domain"/>
    <property type="match status" value="1"/>
</dbReference>
<comment type="similarity">
    <text evidence="1 9">Belongs to the endoribonuclease YbeY family.</text>
</comment>
<comment type="cofactor">
    <cofactor evidence="9">
        <name>Zn(2+)</name>
        <dbReference type="ChEBI" id="CHEBI:29105"/>
    </cofactor>
    <text evidence="9">Binds 1 zinc ion.</text>
</comment>
<feature type="binding site" evidence="9">
    <location>
        <position position="132"/>
    </location>
    <ligand>
        <name>Zn(2+)</name>
        <dbReference type="ChEBI" id="CHEBI:29105"/>
        <note>catalytic</note>
    </ligand>
</feature>
<dbReference type="GO" id="GO:0006364">
    <property type="term" value="P:rRNA processing"/>
    <property type="evidence" value="ECO:0007669"/>
    <property type="project" value="UniProtKB-UniRule"/>
</dbReference>
<dbReference type="GO" id="GO:0008270">
    <property type="term" value="F:zinc ion binding"/>
    <property type="evidence" value="ECO:0007669"/>
    <property type="project" value="UniProtKB-UniRule"/>
</dbReference>
<dbReference type="AlphaFoldDB" id="D6XWA5"/>
<protein>
    <recommendedName>
        <fullName evidence="9">Endoribonuclease YbeY</fullName>
        <ecNumber evidence="9">3.1.-.-</ecNumber>
    </recommendedName>
</protein>
<evidence type="ECO:0000256" key="1">
    <source>
        <dbReference type="ARBA" id="ARBA00010875"/>
    </source>
</evidence>
<comment type="function">
    <text evidence="9">Single strand-specific metallo-endoribonuclease involved in late-stage 70S ribosome quality control and in maturation of the 3' terminus of the 16S rRNA.</text>
</comment>
<name>D6XWA5_BACIE</name>
<feature type="binding site" evidence="9">
    <location>
        <position position="122"/>
    </location>
    <ligand>
        <name>Zn(2+)</name>
        <dbReference type="ChEBI" id="CHEBI:29105"/>
        <note>catalytic</note>
    </ligand>
</feature>
<keyword evidence="6 9" id="KW-0255">Endonuclease</keyword>
<keyword evidence="8 9" id="KW-0862">Zinc</keyword>
<dbReference type="Gene3D" id="3.40.390.30">
    <property type="entry name" value="Metalloproteases ('zincins'), catalytic domain"/>
    <property type="match status" value="1"/>
</dbReference>
<proteinExistence type="inferred from homology"/>
<keyword evidence="7 9" id="KW-0378">Hydrolase</keyword>
<dbReference type="HOGENOM" id="CLU_106710_3_0_9"/>
<dbReference type="EMBL" id="CP001791">
    <property type="protein sequence ID" value="ADH99859.1"/>
    <property type="molecule type" value="Genomic_DNA"/>
</dbReference>
<evidence type="ECO:0000256" key="6">
    <source>
        <dbReference type="ARBA" id="ARBA00022759"/>
    </source>
</evidence>
<organism evidence="10 11">
    <name type="scientific">Bacillus selenitireducens (strain ATCC 700615 / DSM 15326 / MLS10)</name>
    <dbReference type="NCBI Taxonomy" id="439292"/>
    <lineage>
        <taxon>Bacteria</taxon>
        <taxon>Bacillati</taxon>
        <taxon>Bacillota</taxon>
        <taxon>Bacilli</taxon>
        <taxon>Bacillales</taxon>
        <taxon>Bacillaceae</taxon>
        <taxon>Salisediminibacterium</taxon>
    </lineage>
</organism>
<dbReference type="GO" id="GO:0004222">
    <property type="term" value="F:metalloendopeptidase activity"/>
    <property type="evidence" value="ECO:0007669"/>
    <property type="project" value="InterPro"/>
</dbReference>
<evidence type="ECO:0000313" key="10">
    <source>
        <dbReference type="EMBL" id="ADH99859.1"/>
    </source>
</evidence>
<keyword evidence="4 9" id="KW-0540">Nuclease</keyword>
<dbReference type="InterPro" id="IPR002036">
    <property type="entry name" value="YbeY"/>
</dbReference>
<keyword evidence="11" id="KW-1185">Reference proteome</keyword>
<gene>
    <name evidence="9" type="primary">ybeY</name>
    <name evidence="10" type="ordered locus">Bsel_2356</name>
</gene>
<evidence type="ECO:0000256" key="5">
    <source>
        <dbReference type="ARBA" id="ARBA00022723"/>
    </source>
</evidence>
<dbReference type="HAMAP" id="MF_00009">
    <property type="entry name" value="Endoribonucl_YbeY"/>
    <property type="match status" value="1"/>
</dbReference>
<dbReference type="Proteomes" id="UP000000271">
    <property type="component" value="Chromosome"/>
</dbReference>
<keyword evidence="2 9" id="KW-0690">Ribosome biogenesis</keyword>
<keyword evidence="9" id="KW-0963">Cytoplasm</keyword>
<dbReference type="GO" id="GO:0005737">
    <property type="term" value="C:cytoplasm"/>
    <property type="evidence" value="ECO:0007669"/>
    <property type="project" value="UniProtKB-SubCell"/>
</dbReference>
<accession>D6XWA5</accession>
<feature type="binding site" evidence="9">
    <location>
        <position position="126"/>
    </location>
    <ligand>
        <name>Zn(2+)</name>
        <dbReference type="ChEBI" id="CHEBI:29105"/>
        <note>catalytic</note>
    </ligand>
</feature>
<dbReference type="KEGG" id="bse:Bsel_2356"/>
<evidence type="ECO:0000256" key="3">
    <source>
        <dbReference type="ARBA" id="ARBA00022552"/>
    </source>
</evidence>
<evidence type="ECO:0000256" key="8">
    <source>
        <dbReference type="ARBA" id="ARBA00022833"/>
    </source>
</evidence>
<evidence type="ECO:0000313" key="11">
    <source>
        <dbReference type="Proteomes" id="UP000000271"/>
    </source>
</evidence>
<keyword evidence="3 9" id="KW-0698">rRNA processing</keyword>
<comment type="subcellular location">
    <subcellularLocation>
        <location evidence="9">Cytoplasm</location>
    </subcellularLocation>
</comment>
<dbReference type="eggNOG" id="COG0319">
    <property type="taxonomic scope" value="Bacteria"/>
</dbReference>
<dbReference type="PANTHER" id="PTHR46986:SF1">
    <property type="entry name" value="ENDORIBONUCLEASE YBEY, CHLOROPLASTIC"/>
    <property type="match status" value="1"/>
</dbReference>
<dbReference type="PANTHER" id="PTHR46986">
    <property type="entry name" value="ENDORIBONUCLEASE YBEY, CHLOROPLASTIC"/>
    <property type="match status" value="1"/>
</dbReference>
<evidence type="ECO:0000256" key="2">
    <source>
        <dbReference type="ARBA" id="ARBA00022517"/>
    </source>
</evidence>